<name>A0A8X6UE00_NEPPI</name>
<accession>A0A8X6UE00</accession>
<reference evidence="1" key="1">
    <citation type="submission" date="2020-08" db="EMBL/GenBank/DDBJ databases">
        <title>Multicomponent nature underlies the extraordinary mechanical properties of spider dragline silk.</title>
        <authorList>
            <person name="Kono N."/>
            <person name="Nakamura H."/>
            <person name="Mori M."/>
            <person name="Yoshida Y."/>
            <person name="Ohtoshi R."/>
            <person name="Malay A.D."/>
            <person name="Moran D.A.P."/>
            <person name="Tomita M."/>
            <person name="Numata K."/>
            <person name="Arakawa K."/>
        </authorList>
    </citation>
    <scope>NUCLEOTIDE SEQUENCE</scope>
</reference>
<proteinExistence type="predicted"/>
<dbReference type="EMBL" id="BMAW01080981">
    <property type="protein sequence ID" value="GFU22244.1"/>
    <property type="molecule type" value="Genomic_DNA"/>
</dbReference>
<dbReference type="AlphaFoldDB" id="A0A8X6UE00"/>
<protein>
    <submittedName>
        <fullName evidence="1">Uncharacterized protein</fullName>
    </submittedName>
</protein>
<evidence type="ECO:0000313" key="2">
    <source>
        <dbReference type="Proteomes" id="UP000887013"/>
    </source>
</evidence>
<dbReference type="Proteomes" id="UP000887013">
    <property type="component" value="Unassembled WGS sequence"/>
</dbReference>
<organism evidence="1 2">
    <name type="scientific">Nephila pilipes</name>
    <name type="common">Giant wood spider</name>
    <name type="synonym">Nephila maculata</name>
    <dbReference type="NCBI Taxonomy" id="299642"/>
    <lineage>
        <taxon>Eukaryota</taxon>
        <taxon>Metazoa</taxon>
        <taxon>Ecdysozoa</taxon>
        <taxon>Arthropoda</taxon>
        <taxon>Chelicerata</taxon>
        <taxon>Arachnida</taxon>
        <taxon>Araneae</taxon>
        <taxon>Araneomorphae</taxon>
        <taxon>Entelegynae</taxon>
        <taxon>Araneoidea</taxon>
        <taxon>Nephilidae</taxon>
        <taxon>Nephila</taxon>
    </lineage>
</organism>
<sequence length="107" mass="12108">MEIHLCLFSKCVSYIVTFSKVKDLVSLRFRKIYLPLHQRSPSHLPLYAVSSFTFPLKFANQVSTSLATGLLSLPTGSAFPSTHLIFWPIEIVCTSEFERAILCRKAD</sequence>
<keyword evidence="2" id="KW-1185">Reference proteome</keyword>
<comment type="caution">
    <text evidence="1">The sequence shown here is derived from an EMBL/GenBank/DDBJ whole genome shotgun (WGS) entry which is preliminary data.</text>
</comment>
<gene>
    <name evidence="1" type="ORF">NPIL_603771</name>
</gene>
<evidence type="ECO:0000313" key="1">
    <source>
        <dbReference type="EMBL" id="GFU22244.1"/>
    </source>
</evidence>